<evidence type="ECO:0000256" key="4">
    <source>
        <dbReference type="ARBA" id="ARBA00022519"/>
    </source>
</evidence>
<evidence type="ECO:0000313" key="10">
    <source>
        <dbReference type="Proteomes" id="UP001500631"/>
    </source>
</evidence>
<comment type="caution">
    <text evidence="9">The sequence shown here is derived from an EMBL/GenBank/DDBJ whole genome shotgun (WGS) entry which is preliminary data.</text>
</comment>
<dbReference type="PANTHER" id="PTHR33508:SF2">
    <property type="entry name" value="UPF0056 INNER MEMBRANE PROTEIN MARC"/>
    <property type="match status" value="1"/>
</dbReference>
<protein>
    <recommendedName>
        <fullName evidence="8">UPF0056 membrane protein</fullName>
    </recommendedName>
</protein>
<feature type="transmembrane region" description="Helical" evidence="8">
    <location>
        <begin position="50"/>
        <end position="69"/>
    </location>
</feature>
<evidence type="ECO:0000256" key="2">
    <source>
        <dbReference type="ARBA" id="ARBA00009784"/>
    </source>
</evidence>
<dbReference type="EMBL" id="BAABKE010000005">
    <property type="protein sequence ID" value="GAA5101099.1"/>
    <property type="molecule type" value="Genomic_DNA"/>
</dbReference>
<evidence type="ECO:0000256" key="5">
    <source>
        <dbReference type="ARBA" id="ARBA00022692"/>
    </source>
</evidence>
<sequence>MFDFIKIIFVVFFMLLPLANPLVAVTLMMSLGARLSPEDKQKQSREAAKYSFCVMLVSFFCGQLVMNIFGISIPGLRIAGGLIVLIIGFQMLFPAPTQGNVVDEGLTSNSTSLSFIPLTMPGFAGPGTIAMVISIASTMQNFGVATWVMYTSPIIAFMGLCWFLWFCLKSSGVILKKLGEGGIEVISRIMGFLLVCMGVQFCINGIVEIFQTTT</sequence>
<keyword evidence="7 8" id="KW-0472">Membrane</keyword>
<keyword evidence="10" id="KW-1185">Reference proteome</keyword>
<feature type="transmembrane region" description="Helical" evidence="8">
    <location>
        <begin position="75"/>
        <end position="93"/>
    </location>
</feature>
<feature type="transmembrane region" description="Helical" evidence="8">
    <location>
        <begin position="6"/>
        <end position="29"/>
    </location>
</feature>
<feature type="transmembrane region" description="Helical" evidence="8">
    <location>
        <begin position="113"/>
        <end position="135"/>
    </location>
</feature>
<name>A0ABP9MVD9_9GAMM</name>
<gene>
    <name evidence="9" type="ORF">GCM10023338_16520</name>
</gene>
<proteinExistence type="inferred from homology"/>
<dbReference type="NCBIfam" id="TIGR00427">
    <property type="entry name" value="NAAT family transporter"/>
    <property type="match status" value="1"/>
</dbReference>
<organism evidence="9 10">
    <name type="scientific">Wohlfahrtiimonas larvae</name>
    <dbReference type="NCBI Taxonomy" id="1157986"/>
    <lineage>
        <taxon>Bacteria</taxon>
        <taxon>Pseudomonadati</taxon>
        <taxon>Pseudomonadota</taxon>
        <taxon>Gammaproteobacteria</taxon>
        <taxon>Cardiobacteriales</taxon>
        <taxon>Ignatzschineriaceae</taxon>
        <taxon>Wohlfahrtiimonas</taxon>
    </lineage>
</organism>
<dbReference type="RefSeq" id="WP_077925781.1">
    <property type="nucleotide sequence ID" value="NZ_BAABKE010000005.1"/>
</dbReference>
<accession>A0ABP9MVD9</accession>
<evidence type="ECO:0000256" key="1">
    <source>
        <dbReference type="ARBA" id="ARBA00004429"/>
    </source>
</evidence>
<keyword evidence="5 8" id="KW-0812">Transmembrane</keyword>
<dbReference type="Pfam" id="PF01914">
    <property type="entry name" value="MarC"/>
    <property type="match status" value="1"/>
</dbReference>
<evidence type="ECO:0000256" key="3">
    <source>
        <dbReference type="ARBA" id="ARBA00022475"/>
    </source>
</evidence>
<dbReference type="NCBIfam" id="NF008228">
    <property type="entry name" value="PRK10995.1"/>
    <property type="match status" value="1"/>
</dbReference>
<feature type="transmembrane region" description="Helical" evidence="8">
    <location>
        <begin position="147"/>
        <end position="168"/>
    </location>
</feature>
<evidence type="ECO:0000313" key="9">
    <source>
        <dbReference type="EMBL" id="GAA5101099.1"/>
    </source>
</evidence>
<comment type="similarity">
    <text evidence="2 8">Belongs to the UPF0056 (MarC) family.</text>
</comment>
<dbReference type="PANTHER" id="PTHR33508">
    <property type="entry name" value="UPF0056 MEMBRANE PROTEIN YHCE"/>
    <property type="match status" value="1"/>
</dbReference>
<dbReference type="Proteomes" id="UP001500631">
    <property type="component" value="Unassembled WGS sequence"/>
</dbReference>
<keyword evidence="3" id="KW-1003">Cell membrane</keyword>
<dbReference type="InterPro" id="IPR002771">
    <property type="entry name" value="Multi_antbiot-R_MarC"/>
</dbReference>
<evidence type="ECO:0000256" key="7">
    <source>
        <dbReference type="ARBA" id="ARBA00023136"/>
    </source>
</evidence>
<keyword evidence="6 8" id="KW-1133">Transmembrane helix</keyword>
<reference evidence="10" key="1">
    <citation type="journal article" date="2019" name="Int. J. Syst. Evol. Microbiol.">
        <title>The Global Catalogue of Microorganisms (GCM) 10K type strain sequencing project: providing services to taxonomists for standard genome sequencing and annotation.</title>
        <authorList>
            <consortium name="The Broad Institute Genomics Platform"/>
            <consortium name="The Broad Institute Genome Sequencing Center for Infectious Disease"/>
            <person name="Wu L."/>
            <person name="Ma J."/>
        </authorList>
    </citation>
    <scope>NUCLEOTIDE SEQUENCE [LARGE SCALE GENOMIC DNA]</scope>
    <source>
        <strain evidence="10">JCM 18424</strain>
    </source>
</reference>
<comment type="subcellular location">
    <subcellularLocation>
        <location evidence="1">Cell inner membrane</location>
        <topology evidence="1">Multi-pass membrane protein</topology>
    </subcellularLocation>
    <subcellularLocation>
        <location evidence="8">Cell membrane</location>
        <topology evidence="8">Multi-pass membrane protein</topology>
    </subcellularLocation>
</comment>
<evidence type="ECO:0000256" key="8">
    <source>
        <dbReference type="RuleBase" id="RU362048"/>
    </source>
</evidence>
<feature type="transmembrane region" description="Helical" evidence="8">
    <location>
        <begin position="189"/>
        <end position="210"/>
    </location>
</feature>
<evidence type="ECO:0000256" key="6">
    <source>
        <dbReference type="ARBA" id="ARBA00022989"/>
    </source>
</evidence>
<keyword evidence="4" id="KW-0997">Cell inner membrane</keyword>